<dbReference type="Gene3D" id="1.10.630.10">
    <property type="entry name" value="Cytochrome P450"/>
    <property type="match status" value="1"/>
</dbReference>
<keyword evidence="12" id="KW-1185">Reference proteome</keyword>
<accession>A0A9W9PBJ3</accession>
<dbReference type="GO" id="GO:0043386">
    <property type="term" value="P:mycotoxin biosynthetic process"/>
    <property type="evidence" value="ECO:0007669"/>
    <property type="project" value="UniProtKB-ARBA"/>
</dbReference>
<evidence type="ECO:0000256" key="8">
    <source>
        <dbReference type="PIRSR" id="PIRSR602401-1"/>
    </source>
</evidence>
<keyword evidence="10" id="KW-0812">Transmembrane</keyword>
<reference evidence="11" key="2">
    <citation type="journal article" date="2023" name="IMA Fungus">
        <title>Comparative genomic study of the Penicillium genus elucidates a diverse pangenome and 15 lateral gene transfer events.</title>
        <authorList>
            <person name="Petersen C."/>
            <person name="Sorensen T."/>
            <person name="Nielsen M.R."/>
            <person name="Sondergaard T.E."/>
            <person name="Sorensen J.L."/>
            <person name="Fitzpatrick D.A."/>
            <person name="Frisvad J.C."/>
            <person name="Nielsen K.L."/>
        </authorList>
    </citation>
    <scope>NUCLEOTIDE SEQUENCE</scope>
    <source>
        <strain evidence="11">IBT 23319</strain>
    </source>
</reference>
<feature type="binding site" description="axial binding residue" evidence="8">
    <location>
        <position position="479"/>
    </location>
    <ligand>
        <name>heme</name>
        <dbReference type="ChEBI" id="CHEBI:30413"/>
    </ligand>
    <ligandPart>
        <name>Fe</name>
        <dbReference type="ChEBI" id="CHEBI:18248"/>
    </ligandPart>
</feature>
<dbReference type="RefSeq" id="XP_056504494.1">
    <property type="nucleotide sequence ID" value="XM_056642000.1"/>
</dbReference>
<keyword evidence="5 9" id="KW-0560">Oxidoreductase</keyword>
<comment type="caution">
    <text evidence="11">The sequence shown here is derived from an EMBL/GenBank/DDBJ whole genome shotgun (WGS) entry which is preliminary data.</text>
</comment>
<reference evidence="11" key="1">
    <citation type="submission" date="2022-11" db="EMBL/GenBank/DDBJ databases">
        <authorList>
            <person name="Petersen C."/>
        </authorList>
    </citation>
    <scope>NUCLEOTIDE SEQUENCE</scope>
    <source>
        <strain evidence="11">IBT 23319</strain>
    </source>
</reference>
<dbReference type="PRINTS" id="PR00463">
    <property type="entry name" value="EP450I"/>
</dbReference>
<dbReference type="FunFam" id="1.10.630.10:FF:000050">
    <property type="entry name" value="Cytochrome P450 monooxygenase"/>
    <property type="match status" value="1"/>
</dbReference>
<evidence type="ECO:0000256" key="4">
    <source>
        <dbReference type="ARBA" id="ARBA00022723"/>
    </source>
</evidence>
<evidence type="ECO:0000256" key="2">
    <source>
        <dbReference type="ARBA" id="ARBA00010617"/>
    </source>
</evidence>
<proteinExistence type="inferred from homology"/>
<dbReference type="EMBL" id="JAPQKT010000002">
    <property type="protein sequence ID" value="KAJ5241489.1"/>
    <property type="molecule type" value="Genomic_DNA"/>
</dbReference>
<comment type="cofactor">
    <cofactor evidence="1 8">
        <name>heme</name>
        <dbReference type="ChEBI" id="CHEBI:30413"/>
    </cofactor>
</comment>
<dbReference type="InterPro" id="IPR017972">
    <property type="entry name" value="Cyt_P450_CS"/>
</dbReference>
<dbReference type="GO" id="GO:0005506">
    <property type="term" value="F:iron ion binding"/>
    <property type="evidence" value="ECO:0007669"/>
    <property type="project" value="InterPro"/>
</dbReference>
<protein>
    <recommendedName>
        <fullName evidence="13">Cytochrome P450</fullName>
    </recommendedName>
</protein>
<keyword evidence="6 8" id="KW-0408">Iron</keyword>
<dbReference type="InterPro" id="IPR001128">
    <property type="entry name" value="Cyt_P450"/>
</dbReference>
<name>A0A9W9PBJ3_PENCI</name>
<dbReference type="PRINTS" id="PR00385">
    <property type="entry name" value="P450"/>
</dbReference>
<organism evidence="11 12">
    <name type="scientific">Penicillium citrinum</name>
    <dbReference type="NCBI Taxonomy" id="5077"/>
    <lineage>
        <taxon>Eukaryota</taxon>
        <taxon>Fungi</taxon>
        <taxon>Dikarya</taxon>
        <taxon>Ascomycota</taxon>
        <taxon>Pezizomycotina</taxon>
        <taxon>Eurotiomycetes</taxon>
        <taxon>Eurotiomycetidae</taxon>
        <taxon>Eurotiales</taxon>
        <taxon>Aspergillaceae</taxon>
        <taxon>Penicillium</taxon>
    </lineage>
</organism>
<dbReference type="GeneID" id="81381167"/>
<evidence type="ECO:0000256" key="5">
    <source>
        <dbReference type="ARBA" id="ARBA00023002"/>
    </source>
</evidence>
<dbReference type="CDD" id="cd11060">
    <property type="entry name" value="CYP57A1-like"/>
    <property type="match status" value="1"/>
</dbReference>
<feature type="transmembrane region" description="Helical" evidence="10">
    <location>
        <begin position="12"/>
        <end position="29"/>
    </location>
</feature>
<keyword evidence="3 8" id="KW-0349">Heme</keyword>
<dbReference type="GO" id="GO:0020037">
    <property type="term" value="F:heme binding"/>
    <property type="evidence" value="ECO:0007669"/>
    <property type="project" value="InterPro"/>
</dbReference>
<evidence type="ECO:0008006" key="13">
    <source>
        <dbReference type="Google" id="ProtNLM"/>
    </source>
</evidence>
<gene>
    <name evidence="11" type="ORF">N7469_003080</name>
</gene>
<dbReference type="PANTHER" id="PTHR24305:SF232">
    <property type="entry name" value="P450, PUTATIVE (EUROFUNG)-RELATED"/>
    <property type="match status" value="1"/>
</dbReference>
<dbReference type="AlphaFoldDB" id="A0A9W9PBJ3"/>
<dbReference type="GO" id="GO:0004497">
    <property type="term" value="F:monooxygenase activity"/>
    <property type="evidence" value="ECO:0007669"/>
    <property type="project" value="UniProtKB-KW"/>
</dbReference>
<dbReference type="PANTHER" id="PTHR24305">
    <property type="entry name" value="CYTOCHROME P450"/>
    <property type="match status" value="1"/>
</dbReference>
<dbReference type="Pfam" id="PF00067">
    <property type="entry name" value="p450"/>
    <property type="match status" value="1"/>
</dbReference>
<keyword evidence="7 9" id="KW-0503">Monooxygenase</keyword>
<evidence type="ECO:0000256" key="3">
    <source>
        <dbReference type="ARBA" id="ARBA00022617"/>
    </source>
</evidence>
<evidence type="ECO:0000256" key="7">
    <source>
        <dbReference type="ARBA" id="ARBA00023033"/>
    </source>
</evidence>
<dbReference type="Proteomes" id="UP001147733">
    <property type="component" value="Unassembled WGS sequence"/>
</dbReference>
<sequence length="547" mass="62368">MHGVTDHILQVLSRHWPAVCFIGLVLWILKNRYSKGLHRYPGPFLASITDWWRLYDVYGRRSEVTHRALHKKYGDVVRLGPNMLSFSDPQALKTIYGLNKGFTKSEFYVVQQSIAKGHRLQSLFSTTDNEFHARFRRCVNSAFAMSALVQYEPFVDNTTKLFLEQTKNFYVDNSEGCDFTQWLQFYAFDVIGEITYSKRHGFVEKNKDIDGIVSYLSWLFLYVAPIGQIPFLDRLLLKNPIYLKLSQWGYIDATFPVARFAGNRMAERMPELANGDLKPVDGAKSLDLLSKFLAAHQSHPEFMSETLVQTMAVSMAFAGSETTGISLSAVFYFLLKHPKALARLRAEIDQAGRDGAFADSETGLVTWHESQRLPYLDACIKEAFRLHPAAGLPLERVVPESGAEIAGHFVPGGTIVGCSAWLIHMNKGVFGEDAEDYRPERWLHDEELCKTPSGKQREESRVKEMNGTMFQFGMGSRTCIGKNISLLEIYKLVPSMLRRFEINFVDPRQEWELVNAWFVKQKNFTTSFSLRDIVVPQNENENSLTSS</sequence>
<dbReference type="PROSITE" id="PS00086">
    <property type="entry name" value="CYTOCHROME_P450"/>
    <property type="match status" value="1"/>
</dbReference>
<evidence type="ECO:0000313" key="11">
    <source>
        <dbReference type="EMBL" id="KAJ5241489.1"/>
    </source>
</evidence>
<comment type="similarity">
    <text evidence="2 9">Belongs to the cytochrome P450 family.</text>
</comment>
<evidence type="ECO:0000256" key="1">
    <source>
        <dbReference type="ARBA" id="ARBA00001971"/>
    </source>
</evidence>
<dbReference type="GO" id="GO:0016705">
    <property type="term" value="F:oxidoreductase activity, acting on paired donors, with incorporation or reduction of molecular oxygen"/>
    <property type="evidence" value="ECO:0007669"/>
    <property type="project" value="InterPro"/>
</dbReference>
<keyword evidence="4 8" id="KW-0479">Metal-binding</keyword>
<keyword evidence="10" id="KW-0472">Membrane</keyword>
<dbReference type="InterPro" id="IPR050121">
    <property type="entry name" value="Cytochrome_P450_monoxygenase"/>
</dbReference>
<evidence type="ECO:0000313" key="12">
    <source>
        <dbReference type="Proteomes" id="UP001147733"/>
    </source>
</evidence>
<dbReference type="SUPFAM" id="SSF48264">
    <property type="entry name" value="Cytochrome P450"/>
    <property type="match status" value="1"/>
</dbReference>
<dbReference type="InterPro" id="IPR036396">
    <property type="entry name" value="Cyt_P450_sf"/>
</dbReference>
<evidence type="ECO:0000256" key="9">
    <source>
        <dbReference type="RuleBase" id="RU000461"/>
    </source>
</evidence>
<evidence type="ECO:0000256" key="6">
    <source>
        <dbReference type="ARBA" id="ARBA00023004"/>
    </source>
</evidence>
<dbReference type="InterPro" id="IPR002401">
    <property type="entry name" value="Cyt_P450_E_grp-I"/>
</dbReference>
<evidence type="ECO:0000256" key="10">
    <source>
        <dbReference type="SAM" id="Phobius"/>
    </source>
</evidence>
<keyword evidence="10" id="KW-1133">Transmembrane helix</keyword>
<dbReference type="OrthoDB" id="3934656at2759"/>